<dbReference type="AlphaFoldDB" id="A0A6N8FHB9"/>
<dbReference type="Proteomes" id="UP000469125">
    <property type="component" value="Unassembled WGS sequence"/>
</dbReference>
<name>A0A6N8FHB9_9BACI</name>
<feature type="transmembrane region" description="Helical" evidence="1">
    <location>
        <begin position="7"/>
        <end position="27"/>
    </location>
</feature>
<evidence type="ECO:0000256" key="1">
    <source>
        <dbReference type="SAM" id="Phobius"/>
    </source>
</evidence>
<organism evidence="2 3">
    <name type="scientific">Ornithinibacillus caprae</name>
    <dbReference type="NCBI Taxonomy" id="2678566"/>
    <lineage>
        <taxon>Bacteria</taxon>
        <taxon>Bacillati</taxon>
        <taxon>Bacillota</taxon>
        <taxon>Bacilli</taxon>
        <taxon>Bacillales</taxon>
        <taxon>Bacillaceae</taxon>
        <taxon>Ornithinibacillus</taxon>
    </lineage>
</organism>
<keyword evidence="3" id="KW-1185">Reference proteome</keyword>
<proteinExistence type="predicted"/>
<comment type="caution">
    <text evidence="2">The sequence shown here is derived from an EMBL/GenBank/DDBJ whole genome shotgun (WGS) entry which is preliminary data.</text>
</comment>
<keyword evidence="1" id="KW-1133">Transmembrane helix</keyword>
<keyword evidence="1" id="KW-0812">Transmembrane</keyword>
<evidence type="ECO:0000313" key="3">
    <source>
        <dbReference type="Proteomes" id="UP000469125"/>
    </source>
</evidence>
<evidence type="ECO:0000313" key="2">
    <source>
        <dbReference type="EMBL" id="MUK88833.1"/>
    </source>
</evidence>
<accession>A0A6N8FHB9</accession>
<gene>
    <name evidence="2" type="ORF">GMD78_10555</name>
</gene>
<reference evidence="2 3" key="1">
    <citation type="submission" date="2019-11" db="EMBL/GenBank/DDBJ databases">
        <authorList>
            <person name="Li X."/>
        </authorList>
    </citation>
    <scope>NUCLEOTIDE SEQUENCE [LARGE SCALE GENOMIC DNA]</scope>
    <source>
        <strain evidence="2 3">L9</strain>
    </source>
</reference>
<dbReference type="EMBL" id="WOCA01000007">
    <property type="protein sequence ID" value="MUK88833.1"/>
    <property type="molecule type" value="Genomic_DNA"/>
</dbReference>
<sequence>MIQSKKLILSLSLFIFLVIPALFIFVVKQGEFSKWNHTWPGEEAIESHEALYLGYTLHWDGITTPTIHHISFIKKDGLMLGTDDQQLTIIPYMETGELITGAIDEEYAISEGFTDFYVPVNDYRMEESELRLILKVQFKDFNHDHDIHQILIEYETLGLKQEQYIDFEGFVKKEDE</sequence>
<dbReference type="RefSeq" id="WP_155668810.1">
    <property type="nucleotide sequence ID" value="NZ_WOCA01000007.1"/>
</dbReference>
<protein>
    <submittedName>
        <fullName evidence="2">Uncharacterized protein</fullName>
    </submittedName>
</protein>
<keyword evidence="1" id="KW-0472">Membrane</keyword>